<keyword evidence="2" id="KW-1185">Reference proteome</keyword>
<protein>
    <submittedName>
        <fullName evidence="1">Uncharacterized protein</fullName>
    </submittedName>
</protein>
<sequence>MHSCYFLKHHANTCDFIQSFLLAKSSGQSRIRVRFAHFIF</sequence>
<evidence type="ECO:0000313" key="2">
    <source>
        <dbReference type="Proteomes" id="UP000244334"/>
    </source>
</evidence>
<proteinExistence type="predicted"/>
<name>A0A328TK93_9GAMM</name>
<comment type="caution">
    <text evidence="1">The sequence shown here is derived from an EMBL/GenBank/DDBJ whole genome shotgun (WGS) entry which is preliminary data.</text>
</comment>
<dbReference type="EMBL" id="LJAM02000238">
    <property type="protein sequence ID" value="RAP70898.1"/>
    <property type="molecule type" value="Genomic_DNA"/>
</dbReference>
<organism evidence="1 2">
    <name type="scientific">Candidatus Erwinia dacicola</name>
    <dbReference type="NCBI Taxonomy" id="252393"/>
    <lineage>
        <taxon>Bacteria</taxon>
        <taxon>Pseudomonadati</taxon>
        <taxon>Pseudomonadota</taxon>
        <taxon>Gammaproteobacteria</taxon>
        <taxon>Enterobacterales</taxon>
        <taxon>Erwiniaceae</taxon>
        <taxon>Erwinia</taxon>
    </lineage>
</organism>
<dbReference type="Proteomes" id="UP000244334">
    <property type="component" value="Unassembled WGS sequence"/>
</dbReference>
<reference evidence="1" key="1">
    <citation type="submission" date="2018-04" db="EMBL/GenBank/DDBJ databases">
        <title>Genomes of the Obligate Erwinia dacicola and Facultative Enterobacter sp. OLF Endosymbionts of the Olive Fruit fly, Bactrocera oleae.</title>
        <authorList>
            <person name="Estes A.M."/>
            <person name="Hearn D.J."/>
            <person name="Agarwal S."/>
            <person name="Pierson E.A."/>
            <person name="Dunning-Hotopp J.C."/>
        </authorList>
    </citation>
    <scope>NUCLEOTIDE SEQUENCE [LARGE SCALE GENOMIC DNA]</scope>
    <source>
        <strain evidence="1">Oroville</strain>
    </source>
</reference>
<dbReference type="AlphaFoldDB" id="A0A328TK93"/>
<accession>A0A328TK93</accession>
<gene>
    <name evidence="1" type="ORF">ACZ87_02298</name>
</gene>
<evidence type="ECO:0000313" key="1">
    <source>
        <dbReference type="EMBL" id="RAP70898.1"/>
    </source>
</evidence>